<evidence type="ECO:0000313" key="1">
    <source>
        <dbReference type="EMBL" id="SDH28601.1"/>
    </source>
</evidence>
<proteinExistence type="predicted"/>
<sequence>MKTQKQTSTTKLIASFDNALKNIIMSDLKAIKTKTPYLTPAA</sequence>
<name>A0A1G8B620_9SPHI</name>
<dbReference type="AlphaFoldDB" id="A0A1G8B620"/>
<dbReference type="RefSeq" id="WP_255485329.1">
    <property type="nucleotide sequence ID" value="NZ_CP071878.2"/>
</dbReference>
<organism evidence="1 2">
    <name type="scientific">Mucilaginibacter gossypii</name>
    <dbReference type="NCBI Taxonomy" id="551996"/>
    <lineage>
        <taxon>Bacteria</taxon>
        <taxon>Pseudomonadati</taxon>
        <taxon>Bacteroidota</taxon>
        <taxon>Sphingobacteriia</taxon>
        <taxon>Sphingobacteriales</taxon>
        <taxon>Sphingobacteriaceae</taxon>
        <taxon>Mucilaginibacter</taxon>
    </lineage>
</organism>
<dbReference type="EMBL" id="FNCG01000008">
    <property type="protein sequence ID" value="SDH28601.1"/>
    <property type="molecule type" value="Genomic_DNA"/>
</dbReference>
<dbReference type="GeneID" id="91141465"/>
<dbReference type="Proteomes" id="UP000199705">
    <property type="component" value="Unassembled WGS sequence"/>
</dbReference>
<reference evidence="2" key="1">
    <citation type="submission" date="2016-10" db="EMBL/GenBank/DDBJ databases">
        <authorList>
            <person name="Varghese N."/>
            <person name="Submissions S."/>
        </authorList>
    </citation>
    <scope>NUCLEOTIDE SEQUENCE [LARGE SCALE GENOMIC DNA]</scope>
    <source>
        <strain evidence="2">Gh-67</strain>
    </source>
</reference>
<accession>A0A1G8B620</accession>
<dbReference type="STRING" id="551996.SAMN05192573_10895"/>
<keyword evidence="2" id="KW-1185">Reference proteome</keyword>
<protein>
    <submittedName>
        <fullName evidence="1">Uncharacterized protein</fullName>
    </submittedName>
</protein>
<evidence type="ECO:0000313" key="2">
    <source>
        <dbReference type="Proteomes" id="UP000199705"/>
    </source>
</evidence>
<gene>
    <name evidence="1" type="ORF">SAMN05192573_10895</name>
</gene>